<dbReference type="Proteomes" id="UP001209229">
    <property type="component" value="Unassembled WGS sequence"/>
</dbReference>
<comment type="caution">
    <text evidence="5">The sequence shown here is derived from an EMBL/GenBank/DDBJ whole genome shotgun (WGS) entry which is preliminary data.</text>
</comment>
<keyword evidence="6" id="KW-1185">Reference proteome</keyword>
<evidence type="ECO:0000256" key="1">
    <source>
        <dbReference type="ARBA" id="ARBA00007274"/>
    </source>
</evidence>
<dbReference type="InterPro" id="IPR001451">
    <property type="entry name" value="Hexapep"/>
</dbReference>
<organism evidence="5 6">
    <name type="scientific">Plebeiibacterium sediminum</name>
    <dbReference type="NCBI Taxonomy" id="2992112"/>
    <lineage>
        <taxon>Bacteria</taxon>
        <taxon>Pseudomonadati</taxon>
        <taxon>Bacteroidota</taxon>
        <taxon>Bacteroidia</taxon>
        <taxon>Marinilabiliales</taxon>
        <taxon>Marinilabiliaceae</taxon>
        <taxon>Plebeiibacterium</taxon>
    </lineage>
</organism>
<reference evidence="5" key="1">
    <citation type="submission" date="2022-10" db="EMBL/GenBank/DDBJ databases">
        <authorList>
            <person name="Yu W.X."/>
        </authorList>
    </citation>
    <scope>NUCLEOTIDE SEQUENCE</scope>
    <source>
        <strain evidence="5">AAT</strain>
    </source>
</reference>
<dbReference type="Gene3D" id="2.160.10.10">
    <property type="entry name" value="Hexapeptide repeat proteins"/>
    <property type="match status" value="1"/>
</dbReference>
<dbReference type="PANTHER" id="PTHR43300:SF11">
    <property type="entry name" value="ACETYLTRANSFERASE RV3034C-RELATED"/>
    <property type="match status" value="1"/>
</dbReference>
<dbReference type="CDD" id="cd03349">
    <property type="entry name" value="LbH_XAT"/>
    <property type="match status" value="1"/>
</dbReference>
<sequence>MRNKIINKLIYYLNKIKKQPPKERLLFTNTFPELKKYNIAEFTYGRPEVIDWEQGASLSIGKYCSIAKGVKILLGGEHITSNITTYPFKVINQDFHEVDFPFKCHDHECKLTDACSKGDVIIGNDVWIGRDAMILSGVNIGDGAIIGARAVIAKNIEPYSVVVGNPGKVIRKRFDDETITVLLKSQWWHWSNDKVQRHLPNLMSKIDKNLNTWLNE</sequence>
<dbReference type="GO" id="GO:0016746">
    <property type="term" value="F:acyltransferase activity"/>
    <property type="evidence" value="ECO:0007669"/>
    <property type="project" value="UniProtKB-KW"/>
</dbReference>
<evidence type="ECO:0000313" key="6">
    <source>
        <dbReference type="Proteomes" id="UP001209229"/>
    </source>
</evidence>
<proteinExistence type="inferred from homology"/>
<dbReference type="InterPro" id="IPR018357">
    <property type="entry name" value="Hexapep_transf_CS"/>
</dbReference>
<dbReference type="RefSeq" id="WP_301192749.1">
    <property type="nucleotide sequence ID" value="NZ_JAPDPJ010000088.1"/>
</dbReference>
<dbReference type="PROSITE" id="PS00101">
    <property type="entry name" value="HEXAPEP_TRANSFERASES"/>
    <property type="match status" value="1"/>
</dbReference>
<evidence type="ECO:0000256" key="4">
    <source>
        <dbReference type="ARBA" id="ARBA00023315"/>
    </source>
</evidence>
<evidence type="ECO:0000313" key="5">
    <source>
        <dbReference type="EMBL" id="MCW3789191.1"/>
    </source>
</evidence>
<dbReference type="SUPFAM" id="SSF51161">
    <property type="entry name" value="Trimeric LpxA-like enzymes"/>
    <property type="match status" value="1"/>
</dbReference>
<keyword evidence="3" id="KW-0677">Repeat</keyword>
<keyword evidence="4" id="KW-0012">Acyltransferase</keyword>
<dbReference type="InterPro" id="IPR011004">
    <property type="entry name" value="Trimer_LpxA-like_sf"/>
</dbReference>
<evidence type="ECO:0000256" key="3">
    <source>
        <dbReference type="ARBA" id="ARBA00022737"/>
    </source>
</evidence>
<keyword evidence="2" id="KW-0808">Transferase</keyword>
<dbReference type="Pfam" id="PF00132">
    <property type="entry name" value="Hexapep"/>
    <property type="match status" value="1"/>
</dbReference>
<dbReference type="AlphaFoldDB" id="A0AAE3M8H3"/>
<dbReference type="PANTHER" id="PTHR43300">
    <property type="entry name" value="ACETYLTRANSFERASE"/>
    <property type="match status" value="1"/>
</dbReference>
<dbReference type="EMBL" id="JAPDPJ010000088">
    <property type="protein sequence ID" value="MCW3789191.1"/>
    <property type="molecule type" value="Genomic_DNA"/>
</dbReference>
<dbReference type="InterPro" id="IPR050179">
    <property type="entry name" value="Trans_hexapeptide_repeat"/>
</dbReference>
<name>A0AAE3M8H3_9BACT</name>
<gene>
    <name evidence="5" type="ORF">OM075_22190</name>
</gene>
<comment type="similarity">
    <text evidence="1">Belongs to the transferase hexapeptide repeat family.</text>
</comment>
<accession>A0AAE3M8H3</accession>
<protein>
    <submittedName>
        <fullName evidence="5">CatB-related O-acetyltransferase</fullName>
    </submittedName>
</protein>
<evidence type="ECO:0000256" key="2">
    <source>
        <dbReference type="ARBA" id="ARBA00022679"/>
    </source>
</evidence>